<organism evidence="2 3">
    <name type="scientific">Parashewanella curva</name>
    <dbReference type="NCBI Taxonomy" id="2338552"/>
    <lineage>
        <taxon>Bacteria</taxon>
        <taxon>Pseudomonadati</taxon>
        <taxon>Pseudomonadota</taxon>
        <taxon>Gammaproteobacteria</taxon>
        <taxon>Alteromonadales</taxon>
        <taxon>Shewanellaceae</taxon>
        <taxon>Parashewanella</taxon>
    </lineage>
</organism>
<protein>
    <submittedName>
        <fullName evidence="2">Uncharacterized protein</fullName>
    </submittedName>
</protein>
<dbReference type="AlphaFoldDB" id="A0A3L8PU86"/>
<keyword evidence="3" id="KW-1185">Reference proteome</keyword>
<gene>
    <name evidence="2" type="ORF">D5018_14520</name>
</gene>
<dbReference type="OrthoDB" id="6401424at2"/>
<accession>A0A3L8PU86</accession>
<dbReference type="EMBL" id="QZEI01000048">
    <property type="protein sequence ID" value="RLV58985.1"/>
    <property type="molecule type" value="Genomic_DNA"/>
</dbReference>
<evidence type="ECO:0000313" key="2">
    <source>
        <dbReference type="EMBL" id="RLV58985.1"/>
    </source>
</evidence>
<dbReference type="RefSeq" id="WP_121839723.1">
    <property type="nucleotide sequence ID" value="NZ_ML014797.1"/>
</dbReference>
<feature type="region of interest" description="Disordered" evidence="1">
    <location>
        <begin position="27"/>
        <end position="53"/>
    </location>
</feature>
<name>A0A3L8PU86_9GAMM</name>
<dbReference type="Proteomes" id="UP000281474">
    <property type="component" value="Unassembled WGS sequence"/>
</dbReference>
<evidence type="ECO:0000313" key="3">
    <source>
        <dbReference type="Proteomes" id="UP000281474"/>
    </source>
</evidence>
<proteinExistence type="predicted"/>
<comment type="caution">
    <text evidence="2">The sequence shown here is derived from an EMBL/GenBank/DDBJ whole genome shotgun (WGS) entry which is preliminary data.</text>
</comment>
<reference evidence="2 3" key="1">
    <citation type="submission" date="2018-09" db="EMBL/GenBank/DDBJ databases">
        <title>Phylogeny of the Shewanellaceae, and recommendation for two new genera, Pseudoshewanella and Parashewanella.</title>
        <authorList>
            <person name="Wang G."/>
        </authorList>
    </citation>
    <scope>NUCLEOTIDE SEQUENCE [LARGE SCALE GENOMIC DNA]</scope>
    <source>
        <strain evidence="2 3">C51</strain>
    </source>
</reference>
<sequence length="108" mass="11666">MKNITLTLILLASIQLVGCNSNNKFPAQSCRTAPEPDRDGNIPVDTRSPHEKAHGCSEFDAAINTAVAIAGAIAQNYSSCEQKSGKARQECEQQVRAISNSIKKHTKK</sequence>
<evidence type="ECO:0000256" key="1">
    <source>
        <dbReference type="SAM" id="MobiDB-lite"/>
    </source>
</evidence>